<evidence type="ECO:0000256" key="7">
    <source>
        <dbReference type="ARBA" id="ARBA00023033"/>
    </source>
</evidence>
<evidence type="ECO:0000256" key="1">
    <source>
        <dbReference type="ARBA" id="ARBA00001971"/>
    </source>
</evidence>
<dbReference type="EMBL" id="JAESDN010000005">
    <property type="protein sequence ID" value="KAG7049861.1"/>
    <property type="molecule type" value="Genomic_DNA"/>
</dbReference>
<sequence length="649" mass="73141">MCFGLSRRRGYGGGYGGPGYGPRPVIVQTHHHGHHGGGMMGGPRPCGPRPGFGGGGFGGPGRHGYGGGGRGGGWGGRGGRCDSSKHATMEDILSTLSITLGTGIGLSCALAAGAGLLAHWGYFIRGHRSMEVFNILVVHGVTLMLLFIKSVTSLGFAKGTTAHLAISSSYFAGLFTSIVVYRLIFHPLRRFPGPVPAKMMKPYIMWLNRDWKLHERYLEMHEKHGDFVRVGPNDISIVNLDAITKIHGPQTKCTKRNTGFYDALRTKGELNLDSLSHNEVHRDRRKVWDQALGSKALERYEEETRTVLRTWLSRLEEVQGKPINASHYAKLIPFDNMGRVGYGRDFGTVRDGREDRMLDLIETTFKLGSRLGQTPWPLVFLAKLPRMGMQKEFEDLGVRLVDERIAVDSDESHDMLKYFLDDYKSEKPKSFFNVNIMYSDSQAILIGATDTISCTLGYAFYYIARDARLRQRLYDEIAPMHCKTLEGEFAVTDLNKLELLEAVITETLRMYAPAPINGPRMAPPEGVTIDGTYIPGDVTLCTPIHCYHRSHKYWRYPNEFIPERWTTRPELIIDRRAFLPFSYGRYDCVGRRLAWNVLRLTIAYTLWNYDFEFASGEDGKTFEEEAKFQLIIKPAKLDCVFTKRPETRV</sequence>
<keyword evidence="9" id="KW-0812">Transmembrane</keyword>
<dbReference type="PRINTS" id="PR00385">
    <property type="entry name" value="P450"/>
</dbReference>
<name>A0A9P7R438_9PEZI</name>
<evidence type="ECO:0000256" key="3">
    <source>
        <dbReference type="ARBA" id="ARBA00022617"/>
    </source>
</evidence>
<keyword evidence="5" id="KW-0560">Oxidoreductase</keyword>
<organism evidence="10 11">
    <name type="scientific">Colletotrichum scovillei</name>
    <dbReference type="NCBI Taxonomy" id="1209932"/>
    <lineage>
        <taxon>Eukaryota</taxon>
        <taxon>Fungi</taxon>
        <taxon>Dikarya</taxon>
        <taxon>Ascomycota</taxon>
        <taxon>Pezizomycotina</taxon>
        <taxon>Sordariomycetes</taxon>
        <taxon>Hypocreomycetidae</taxon>
        <taxon>Glomerellales</taxon>
        <taxon>Glomerellaceae</taxon>
        <taxon>Colletotrichum</taxon>
        <taxon>Colletotrichum acutatum species complex</taxon>
    </lineage>
</organism>
<dbReference type="GO" id="GO:0004497">
    <property type="term" value="F:monooxygenase activity"/>
    <property type="evidence" value="ECO:0007669"/>
    <property type="project" value="UniProtKB-KW"/>
</dbReference>
<dbReference type="PANTHER" id="PTHR24305">
    <property type="entry name" value="CYTOCHROME P450"/>
    <property type="match status" value="1"/>
</dbReference>
<keyword evidence="3 8" id="KW-0349">Heme</keyword>
<dbReference type="InterPro" id="IPR036396">
    <property type="entry name" value="Cyt_P450_sf"/>
</dbReference>
<evidence type="ECO:0000256" key="4">
    <source>
        <dbReference type="ARBA" id="ARBA00022723"/>
    </source>
</evidence>
<dbReference type="Gene3D" id="1.10.630.10">
    <property type="entry name" value="Cytochrome P450"/>
    <property type="match status" value="1"/>
</dbReference>
<keyword evidence="6 8" id="KW-0408">Iron</keyword>
<evidence type="ECO:0000256" key="6">
    <source>
        <dbReference type="ARBA" id="ARBA00023004"/>
    </source>
</evidence>
<comment type="similarity">
    <text evidence="2">Belongs to the cytochrome P450 family.</text>
</comment>
<evidence type="ECO:0000256" key="8">
    <source>
        <dbReference type="PIRSR" id="PIRSR602401-1"/>
    </source>
</evidence>
<dbReference type="InterPro" id="IPR002401">
    <property type="entry name" value="Cyt_P450_E_grp-I"/>
</dbReference>
<dbReference type="GO" id="GO:0016705">
    <property type="term" value="F:oxidoreductase activity, acting on paired donors, with incorporation or reduction of molecular oxygen"/>
    <property type="evidence" value="ECO:0007669"/>
    <property type="project" value="InterPro"/>
</dbReference>
<evidence type="ECO:0000256" key="9">
    <source>
        <dbReference type="SAM" id="Phobius"/>
    </source>
</evidence>
<evidence type="ECO:0000256" key="2">
    <source>
        <dbReference type="ARBA" id="ARBA00010617"/>
    </source>
</evidence>
<feature type="transmembrane region" description="Helical" evidence="9">
    <location>
        <begin position="164"/>
        <end position="184"/>
    </location>
</feature>
<dbReference type="GO" id="GO:0005506">
    <property type="term" value="F:iron ion binding"/>
    <property type="evidence" value="ECO:0007669"/>
    <property type="project" value="InterPro"/>
</dbReference>
<protein>
    <submittedName>
        <fullName evidence="10">Cytochrome p450</fullName>
    </submittedName>
</protein>
<comment type="caution">
    <text evidence="10">The sequence shown here is derived from an EMBL/GenBank/DDBJ whole genome shotgun (WGS) entry which is preliminary data.</text>
</comment>
<dbReference type="CDD" id="cd11061">
    <property type="entry name" value="CYP67-like"/>
    <property type="match status" value="1"/>
</dbReference>
<keyword evidence="11" id="KW-1185">Reference proteome</keyword>
<evidence type="ECO:0000313" key="11">
    <source>
        <dbReference type="Proteomes" id="UP000699042"/>
    </source>
</evidence>
<evidence type="ECO:0000256" key="5">
    <source>
        <dbReference type="ARBA" id="ARBA00023002"/>
    </source>
</evidence>
<dbReference type="PANTHER" id="PTHR24305:SF187">
    <property type="entry name" value="P450, PUTATIVE (EUROFUNG)-RELATED"/>
    <property type="match status" value="1"/>
</dbReference>
<feature type="transmembrane region" description="Helical" evidence="9">
    <location>
        <begin position="132"/>
        <end position="152"/>
    </location>
</feature>
<dbReference type="Proteomes" id="UP000699042">
    <property type="component" value="Unassembled WGS sequence"/>
</dbReference>
<keyword evidence="7" id="KW-0503">Monooxygenase</keyword>
<keyword evidence="4 8" id="KW-0479">Metal-binding</keyword>
<dbReference type="InterPro" id="IPR001128">
    <property type="entry name" value="Cyt_P450"/>
</dbReference>
<proteinExistence type="inferred from homology"/>
<keyword evidence="9" id="KW-0472">Membrane</keyword>
<dbReference type="InterPro" id="IPR050121">
    <property type="entry name" value="Cytochrome_P450_monoxygenase"/>
</dbReference>
<accession>A0A9P7R438</accession>
<dbReference type="GO" id="GO:0020037">
    <property type="term" value="F:heme binding"/>
    <property type="evidence" value="ECO:0007669"/>
    <property type="project" value="InterPro"/>
</dbReference>
<dbReference type="Pfam" id="PF00067">
    <property type="entry name" value="p450"/>
    <property type="match status" value="1"/>
</dbReference>
<feature type="transmembrane region" description="Helical" evidence="9">
    <location>
        <begin position="92"/>
        <end position="120"/>
    </location>
</feature>
<reference evidence="10" key="1">
    <citation type="submission" date="2021-05" db="EMBL/GenBank/DDBJ databases">
        <title>Comparative genomics of three Colletotrichum scovillei strains and genetic complementation revealed genes involved fungal growth and virulence on chili pepper.</title>
        <authorList>
            <person name="Hsieh D.-K."/>
            <person name="Chuang S.-C."/>
            <person name="Chen C.-Y."/>
            <person name="Chao Y.-T."/>
            <person name="Lu M.-Y.J."/>
            <person name="Lee M.-H."/>
            <person name="Shih M.-C."/>
        </authorList>
    </citation>
    <scope>NUCLEOTIDE SEQUENCE</scope>
    <source>
        <strain evidence="10">Coll-153</strain>
    </source>
</reference>
<gene>
    <name evidence="10" type="ORF">JMJ77_012619</name>
</gene>
<comment type="cofactor">
    <cofactor evidence="1 8">
        <name>heme</name>
        <dbReference type="ChEBI" id="CHEBI:30413"/>
    </cofactor>
</comment>
<feature type="binding site" description="axial binding residue" evidence="8">
    <location>
        <position position="588"/>
    </location>
    <ligand>
        <name>heme</name>
        <dbReference type="ChEBI" id="CHEBI:30413"/>
    </ligand>
    <ligandPart>
        <name>Fe</name>
        <dbReference type="ChEBI" id="CHEBI:18248"/>
    </ligandPart>
</feature>
<dbReference type="AlphaFoldDB" id="A0A9P7R438"/>
<evidence type="ECO:0000313" key="10">
    <source>
        <dbReference type="EMBL" id="KAG7049861.1"/>
    </source>
</evidence>
<keyword evidence="9" id="KW-1133">Transmembrane helix</keyword>
<dbReference type="SUPFAM" id="SSF48264">
    <property type="entry name" value="Cytochrome P450"/>
    <property type="match status" value="1"/>
</dbReference>
<dbReference type="PRINTS" id="PR00463">
    <property type="entry name" value="EP450I"/>
</dbReference>